<dbReference type="GO" id="GO:0006012">
    <property type="term" value="P:galactose metabolic process"/>
    <property type="evidence" value="ECO:0007669"/>
    <property type="project" value="UniProtKB-KW"/>
</dbReference>
<dbReference type="RefSeq" id="WP_011823541.1">
    <property type="nucleotide sequence ID" value="NC_008819.1"/>
</dbReference>
<evidence type="ECO:0000256" key="7">
    <source>
        <dbReference type="ARBA" id="ARBA00023027"/>
    </source>
</evidence>
<evidence type="ECO:0000256" key="9">
    <source>
        <dbReference type="ARBA" id="ARBA00023235"/>
    </source>
</evidence>
<protein>
    <recommendedName>
        <fullName evidence="6">UDP-glucose 4-epimerase</fullName>
        <ecNumber evidence="5">5.1.3.2</ecNumber>
    </recommendedName>
    <alternativeName>
        <fullName evidence="11">Galactowaldenase</fullName>
    </alternativeName>
    <alternativeName>
        <fullName evidence="10">UDP-galactose 4-epimerase</fullName>
    </alternativeName>
</protein>
<sequence>MILKVLFYGGTRFVGKALVSNLLSKGHEIFVFTRGNLPVPENITHLKGDRSNDEDLKKLSDHSFDLIVDSSGRKLADTQRLLKFSGLPSYRFIYISSAGVYDNTQLFPVGEDGPIDLESRHIGKAKTESWLKAEGIPFTSFRPTYIYGPGNYNPIEKWFFDRITNGRSIPVPLDGQAITQLGHVSDLAEAIAKSLETDKANNQIYNCSGRKAVTFKGLIDTAILATGNKVTDFDLRSFDPSKLDPKARKLFPLRLINFFTDTSKIEKDLSWEPKFDLLNGLIDSYKNDYLLANHEQVDFSSDELLFD</sequence>
<dbReference type="SUPFAM" id="SSF51735">
    <property type="entry name" value="NAD(P)-binding Rossmann-fold domains"/>
    <property type="match status" value="1"/>
</dbReference>
<evidence type="ECO:0000256" key="6">
    <source>
        <dbReference type="ARBA" id="ARBA00018569"/>
    </source>
</evidence>
<name>A2C1N5_PROM1</name>
<dbReference type="GO" id="GO:0003978">
    <property type="term" value="F:UDP-glucose 4-epimerase activity"/>
    <property type="evidence" value="ECO:0007669"/>
    <property type="project" value="UniProtKB-EC"/>
</dbReference>
<dbReference type="eggNOG" id="COG0451">
    <property type="taxonomic scope" value="Bacteria"/>
</dbReference>
<evidence type="ECO:0000256" key="10">
    <source>
        <dbReference type="ARBA" id="ARBA00031367"/>
    </source>
</evidence>
<dbReference type="InterPro" id="IPR036291">
    <property type="entry name" value="NAD(P)-bd_dom_sf"/>
</dbReference>
<keyword evidence="7" id="KW-0520">NAD</keyword>
<organism evidence="13 14">
    <name type="scientific">Prochlorococcus marinus (strain NATL1A)</name>
    <dbReference type="NCBI Taxonomy" id="167555"/>
    <lineage>
        <taxon>Bacteria</taxon>
        <taxon>Bacillati</taxon>
        <taxon>Cyanobacteriota</taxon>
        <taxon>Cyanophyceae</taxon>
        <taxon>Synechococcales</taxon>
        <taxon>Prochlorococcaceae</taxon>
        <taxon>Prochlorococcus</taxon>
    </lineage>
</organism>
<evidence type="ECO:0000256" key="4">
    <source>
        <dbReference type="ARBA" id="ARBA00007637"/>
    </source>
</evidence>
<evidence type="ECO:0000256" key="1">
    <source>
        <dbReference type="ARBA" id="ARBA00000083"/>
    </source>
</evidence>
<gene>
    <name evidence="13" type="ordered locus">NATL1_08371</name>
</gene>
<dbReference type="PANTHER" id="PTHR43725">
    <property type="entry name" value="UDP-GLUCOSE 4-EPIMERASE"/>
    <property type="match status" value="1"/>
</dbReference>
<feature type="domain" description="NAD-dependent epimerase/dehydratase" evidence="12">
    <location>
        <begin position="6"/>
        <end position="207"/>
    </location>
</feature>
<evidence type="ECO:0000256" key="8">
    <source>
        <dbReference type="ARBA" id="ARBA00023144"/>
    </source>
</evidence>
<reference evidence="14" key="1">
    <citation type="journal article" date="2007" name="PLoS Genet.">
        <title>Patterns and implications of gene gain and loss in the evolution of Prochlorococcus.</title>
        <authorList>
            <person name="Kettler G.C."/>
            <person name="Martiny A.C."/>
            <person name="Huang K."/>
            <person name="Zucker J."/>
            <person name="Coleman M.L."/>
            <person name="Rodrigue S."/>
            <person name="Chen F."/>
            <person name="Lapidus A."/>
            <person name="Ferriera S."/>
            <person name="Johnson J."/>
            <person name="Steglich C."/>
            <person name="Church G.M."/>
            <person name="Richardson P."/>
            <person name="Chisholm S.W."/>
        </authorList>
    </citation>
    <scope>NUCLEOTIDE SEQUENCE [LARGE SCALE GENOMIC DNA]</scope>
    <source>
        <strain evidence="14">NATL1A</strain>
    </source>
</reference>
<evidence type="ECO:0000256" key="11">
    <source>
        <dbReference type="ARBA" id="ARBA00033067"/>
    </source>
</evidence>
<dbReference type="AlphaFoldDB" id="A2C1N5"/>
<evidence type="ECO:0000313" key="13">
    <source>
        <dbReference type="EMBL" id="ABM75395.1"/>
    </source>
</evidence>
<accession>A2C1N5</accession>
<evidence type="ECO:0000256" key="5">
    <source>
        <dbReference type="ARBA" id="ARBA00013189"/>
    </source>
</evidence>
<keyword evidence="8" id="KW-0299">Galactose metabolism</keyword>
<evidence type="ECO:0000256" key="2">
    <source>
        <dbReference type="ARBA" id="ARBA00001911"/>
    </source>
</evidence>
<evidence type="ECO:0000256" key="3">
    <source>
        <dbReference type="ARBA" id="ARBA00004947"/>
    </source>
</evidence>
<evidence type="ECO:0000259" key="12">
    <source>
        <dbReference type="Pfam" id="PF01370"/>
    </source>
</evidence>
<dbReference type="KEGG" id="pme:NATL1_08371"/>
<dbReference type="PANTHER" id="PTHR43725:SF47">
    <property type="entry name" value="UDP-GLUCOSE 4-EPIMERASE"/>
    <property type="match status" value="1"/>
</dbReference>
<evidence type="ECO:0000313" key="14">
    <source>
        <dbReference type="Proteomes" id="UP000002592"/>
    </source>
</evidence>
<dbReference type="EC" id="5.1.3.2" evidence="5"/>
<comment type="cofactor">
    <cofactor evidence="2">
        <name>NAD(+)</name>
        <dbReference type="ChEBI" id="CHEBI:57540"/>
    </cofactor>
</comment>
<keyword evidence="9" id="KW-0413">Isomerase</keyword>
<dbReference type="Proteomes" id="UP000002592">
    <property type="component" value="Chromosome"/>
</dbReference>
<dbReference type="Gene3D" id="3.40.50.720">
    <property type="entry name" value="NAD(P)-binding Rossmann-like Domain"/>
    <property type="match status" value="1"/>
</dbReference>
<keyword evidence="8" id="KW-0119">Carbohydrate metabolism</keyword>
<dbReference type="Pfam" id="PF01370">
    <property type="entry name" value="Epimerase"/>
    <property type="match status" value="1"/>
</dbReference>
<dbReference type="EMBL" id="CP000553">
    <property type="protein sequence ID" value="ABM75395.1"/>
    <property type="molecule type" value="Genomic_DNA"/>
</dbReference>
<comment type="catalytic activity">
    <reaction evidence="1">
        <text>UDP-alpha-D-glucose = UDP-alpha-D-galactose</text>
        <dbReference type="Rhea" id="RHEA:22168"/>
        <dbReference type="ChEBI" id="CHEBI:58885"/>
        <dbReference type="ChEBI" id="CHEBI:66914"/>
        <dbReference type="EC" id="5.1.3.2"/>
    </reaction>
</comment>
<dbReference type="HOGENOM" id="CLU_050934_0_1_3"/>
<dbReference type="GO" id="GO:0005829">
    <property type="term" value="C:cytosol"/>
    <property type="evidence" value="ECO:0007669"/>
    <property type="project" value="TreeGrafter"/>
</dbReference>
<dbReference type="InterPro" id="IPR001509">
    <property type="entry name" value="Epimerase_deHydtase"/>
</dbReference>
<comment type="pathway">
    <text evidence="3">Carbohydrate metabolism; galactose metabolism.</text>
</comment>
<comment type="similarity">
    <text evidence="4">Belongs to the NAD(P)-dependent epimerase/dehydratase family.</text>
</comment>
<proteinExistence type="inferred from homology"/>